<organism evidence="1 2">
    <name type="scientific">Gossypium arboreum</name>
    <name type="common">Tree cotton</name>
    <name type="synonym">Gossypium nanking</name>
    <dbReference type="NCBI Taxonomy" id="29729"/>
    <lineage>
        <taxon>Eukaryota</taxon>
        <taxon>Viridiplantae</taxon>
        <taxon>Streptophyta</taxon>
        <taxon>Embryophyta</taxon>
        <taxon>Tracheophyta</taxon>
        <taxon>Spermatophyta</taxon>
        <taxon>Magnoliopsida</taxon>
        <taxon>eudicotyledons</taxon>
        <taxon>Gunneridae</taxon>
        <taxon>Pentapetalae</taxon>
        <taxon>rosids</taxon>
        <taxon>malvids</taxon>
        <taxon>Malvales</taxon>
        <taxon>Malvaceae</taxon>
        <taxon>Malvoideae</taxon>
        <taxon>Gossypium</taxon>
    </lineage>
</organism>
<protein>
    <submittedName>
        <fullName evidence="1">Uncharacterized protein</fullName>
    </submittedName>
</protein>
<reference evidence="1 2" key="1">
    <citation type="submission" date="2023-03" db="EMBL/GenBank/DDBJ databases">
        <title>WGS of Gossypium arboreum.</title>
        <authorList>
            <person name="Yu D."/>
        </authorList>
    </citation>
    <scope>NUCLEOTIDE SEQUENCE [LARGE SCALE GENOMIC DNA]</scope>
    <source>
        <tissue evidence="1">Leaf</tissue>
    </source>
</reference>
<comment type="caution">
    <text evidence="1">The sequence shown here is derived from an EMBL/GenBank/DDBJ whole genome shotgun (WGS) entry which is preliminary data.</text>
</comment>
<evidence type="ECO:0000313" key="1">
    <source>
        <dbReference type="EMBL" id="KAK5771215.1"/>
    </source>
</evidence>
<sequence length="83" mass="9107">MNDHIPSVFVAKEIACVQATQWGLDLGVLEVEIEGDRQCIFRHALGEANGVAHILANEGIRMEENSYLVQGVLEIGMDAVEKD</sequence>
<proteinExistence type="predicted"/>
<evidence type="ECO:0000313" key="2">
    <source>
        <dbReference type="Proteomes" id="UP001358586"/>
    </source>
</evidence>
<dbReference type="EMBL" id="JARKNE010000013">
    <property type="protein sequence ID" value="KAK5771215.1"/>
    <property type="molecule type" value="Genomic_DNA"/>
</dbReference>
<dbReference type="Proteomes" id="UP001358586">
    <property type="component" value="Chromosome 13"/>
</dbReference>
<gene>
    <name evidence="1" type="ORF">PVK06_047400</name>
</gene>
<keyword evidence="2" id="KW-1185">Reference proteome</keyword>
<accession>A0ABR0MF72</accession>
<name>A0ABR0MF72_GOSAR</name>